<dbReference type="AlphaFoldDB" id="A0A381RLA9"/>
<evidence type="ECO:0008006" key="2">
    <source>
        <dbReference type="Google" id="ProtNLM"/>
    </source>
</evidence>
<dbReference type="InterPro" id="IPR004963">
    <property type="entry name" value="PAE/NOTUM"/>
</dbReference>
<accession>A0A381RLA9</accession>
<dbReference type="SUPFAM" id="SSF53474">
    <property type="entry name" value="alpha/beta-Hydrolases"/>
    <property type="match status" value="1"/>
</dbReference>
<reference evidence="1" key="1">
    <citation type="submission" date="2018-05" db="EMBL/GenBank/DDBJ databases">
        <authorList>
            <person name="Lanie J.A."/>
            <person name="Ng W.-L."/>
            <person name="Kazmierczak K.M."/>
            <person name="Andrzejewski T.M."/>
            <person name="Davidsen T.M."/>
            <person name="Wayne K.J."/>
            <person name="Tettelin H."/>
            <person name="Glass J.I."/>
            <person name="Rusch D."/>
            <person name="Podicherti R."/>
            <person name="Tsui H.-C.T."/>
            <person name="Winkler M.E."/>
        </authorList>
    </citation>
    <scope>NUCLEOTIDE SEQUENCE</scope>
</reference>
<organism evidence="1">
    <name type="scientific">marine metagenome</name>
    <dbReference type="NCBI Taxonomy" id="408172"/>
    <lineage>
        <taxon>unclassified sequences</taxon>
        <taxon>metagenomes</taxon>
        <taxon>ecological metagenomes</taxon>
    </lineage>
</organism>
<dbReference type="PANTHER" id="PTHR21562">
    <property type="entry name" value="NOTUM-RELATED"/>
    <property type="match status" value="1"/>
</dbReference>
<proteinExistence type="predicted"/>
<dbReference type="InterPro" id="IPR029058">
    <property type="entry name" value="AB_hydrolase_fold"/>
</dbReference>
<gene>
    <name evidence="1" type="ORF">METZ01_LOCUS45480</name>
</gene>
<dbReference type="Gene3D" id="3.40.50.1820">
    <property type="entry name" value="alpha/beta hydrolase"/>
    <property type="match status" value="1"/>
</dbReference>
<protein>
    <recommendedName>
        <fullName evidence="2">Pectinacetylesterase</fullName>
    </recommendedName>
</protein>
<dbReference type="Pfam" id="PF03283">
    <property type="entry name" value="PAE"/>
    <property type="match status" value="1"/>
</dbReference>
<name>A0A381RLA9_9ZZZZ</name>
<dbReference type="EMBL" id="UINC01002075">
    <property type="protein sequence ID" value="SUZ92626.1"/>
    <property type="molecule type" value="Genomic_DNA"/>
</dbReference>
<sequence>MLLSGCVSEPSEDSNADVLGCIDESATNYDITATTDDGSCEYADSDGDGVWDVNEIMGCMDEAATNYQSAATDDDGSCFYPPWESSYGIDWVRHDPGGDCECSDGSNYSFWTRHADPSRVVIYFQGGGGCWENYSCQFEGGTFKTTVGDWDNPSTASSVYSNNGGIFNLNNRDNPLADWSFVYVPYCTGDIFIGNTVTEYSGGAVHHNGHVNAQTAYAYMLDNYPDPTHIFVTGSSAGSLPAPFYGALASDDYPDANIAVFNDGSGGLVSNNTYDFYEIWGLNSTLTDFPLDGLNFNEMTSADLLIRTWTHDNDIRFARFDDAYDQTMRFFNALLENDVTVDYKMVIVDADAQIEEAGMPYSGYLSPGQAHTILTSERFYTLEVEGVGFLGWFTTFIEGGQPESVYCVQCG</sequence>
<evidence type="ECO:0000313" key="1">
    <source>
        <dbReference type="EMBL" id="SUZ92626.1"/>
    </source>
</evidence>
<dbReference type="PANTHER" id="PTHR21562:SF83">
    <property type="entry name" value="PECTIN ACETYLESTERASE 4"/>
    <property type="match status" value="1"/>
</dbReference>
<dbReference type="GO" id="GO:0016787">
    <property type="term" value="F:hydrolase activity"/>
    <property type="evidence" value="ECO:0007669"/>
    <property type="project" value="InterPro"/>
</dbReference>